<feature type="transmembrane region" description="Helical" evidence="1">
    <location>
        <begin position="192"/>
        <end position="214"/>
    </location>
</feature>
<feature type="transmembrane region" description="Helical" evidence="1">
    <location>
        <begin position="226"/>
        <end position="249"/>
    </location>
</feature>
<sequence>MNALNPSPTHTPPHDTAKFKWLLKREYWENRGGFFWAPLITGAIIVGLNLILAVIGSIAARRSMGSSGFVFDDGTDAHQIADALGAMGDGMLLGGVLLACVVLAFVVFFYALGSLYDDRRDRSVLFWKSLPVSDSQMVLSKAAWALVLAPLWAIGVGLLIGVALWVISALTITVNGLPAAHAVFTQSHPLRIIGGVLASLPVYMVWALPTVGWLMFCSAWARSKPFLWAVLVPVLVCVVISMMTILPGVDIAHDKVWYTVVYRGLLSVVPGGWYPAIGGVVDPSVHINTPDDLSGAIDLTRSWHAFATADLWIGAVIGVAFIAAAIRLRRWRDEA</sequence>
<protein>
    <submittedName>
        <fullName evidence="2">ABC transporter permease</fullName>
    </submittedName>
</protein>
<keyword evidence="1" id="KW-1133">Transmembrane helix</keyword>
<evidence type="ECO:0000256" key="1">
    <source>
        <dbReference type="SAM" id="Phobius"/>
    </source>
</evidence>
<evidence type="ECO:0000313" key="3">
    <source>
        <dbReference type="Proteomes" id="UP000788419"/>
    </source>
</evidence>
<keyword evidence="1" id="KW-0472">Membrane</keyword>
<evidence type="ECO:0000313" key="2">
    <source>
        <dbReference type="EMBL" id="KAF1696390.1"/>
    </source>
</evidence>
<gene>
    <name evidence="2" type="ORF">CSC65_04030</name>
</gene>
<comment type="caution">
    <text evidence="2">The sequence shown here is derived from an EMBL/GenBank/DDBJ whole genome shotgun (WGS) entry which is preliminary data.</text>
</comment>
<organism evidence="2 3">
    <name type="scientific">Pseudoxanthomonas daejeonensis</name>
    <dbReference type="NCBI Taxonomy" id="266062"/>
    <lineage>
        <taxon>Bacteria</taxon>
        <taxon>Pseudomonadati</taxon>
        <taxon>Pseudomonadota</taxon>
        <taxon>Gammaproteobacteria</taxon>
        <taxon>Lysobacterales</taxon>
        <taxon>Lysobacteraceae</taxon>
        <taxon>Pseudoxanthomonas</taxon>
    </lineage>
</organism>
<feature type="transmembrane region" description="Helical" evidence="1">
    <location>
        <begin position="143"/>
        <end position="172"/>
    </location>
</feature>
<feature type="transmembrane region" description="Helical" evidence="1">
    <location>
        <begin position="34"/>
        <end position="60"/>
    </location>
</feature>
<keyword evidence="1" id="KW-0812">Transmembrane</keyword>
<reference evidence="2 3" key="1">
    <citation type="submission" date="2017-10" db="EMBL/GenBank/DDBJ databases">
        <title>Whole genome sequencing of members of genus Pseudoxanthomonas.</title>
        <authorList>
            <person name="Kumar S."/>
            <person name="Bansal K."/>
            <person name="Kaur A."/>
            <person name="Patil P."/>
            <person name="Sharma S."/>
            <person name="Patil P.B."/>
        </authorList>
    </citation>
    <scope>NUCLEOTIDE SEQUENCE [LARGE SCALE GENOMIC DNA]</scope>
    <source>
        <strain evidence="2 3">DSM 17801</strain>
    </source>
</reference>
<feature type="transmembrane region" description="Helical" evidence="1">
    <location>
        <begin position="91"/>
        <end position="112"/>
    </location>
</feature>
<accession>A0ABQ6Z9R2</accession>
<proteinExistence type="predicted"/>
<feature type="transmembrane region" description="Helical" evidence="1">
    <location>
        <begin position="303"/>
        <end position="326"/>
    </location>
</feature>
<dbReference type="RefSeq" id="WP_162408698.1">
    <property type="nucleotide sequence ID" value="NZ_CP093331.1"/>
</dbReference>
<keyword evidence="3" id="KW-1185">Reference proteome</keyword>
<dbReference type="EMBL" id="PDWN01000003">
    <property type="protein sequence ID" value="KAF1696390.1"/>
    <property type="molecule type" value="Genomic_DNA"/>
</dbReference>
<dbReference type="Proteomes" id="UP000788419">
    <property type="component" value="Unassembled WGS sequence"/>
</dbReference>
<name>A0ABQ6Z9R2_9GAMM</name>